<dbReference type="STRING" id="553385.GCA_000591415_00043"/>
<evidence type="ECO:0000259" key="2">
    <source>
        <dbReference type="Pfam" id="PF02657"/>
    </source>
</evidence>
<feature type="domain" description="Fe-S metabolism associated" evidence="2">
    <location>
        <begin position="12"/>
        <end position="133"/>
    </location>
</feature>
<protein>
    <submittedName>
        <fullName evidence="3">SufE family protein</fullName>
    </submittedName>
</protein>
<dbReference type="Pfam" id="PF02657">
    <property type="entry name" value="SufE"/>
    <property type="match status" value="1"/>
</dbReference>
<dbReference type="EMBL" id="VNFH01000007">
    <property type="protein sequence ID" value="TVU69669.1"/>
    <property type="molecule type" value="Genomic_DNA"/>
</dbReference>
<dbReference type="InterPro" id="IPR003808">
    <property type="entry name" value="Fe-S_metab-assoc_dom"/>
</dbReference>
<dbReference type="Proteomes" id="UP000319941">
    <property type="component" value="Unassembled WGS sequence"/>
</dbReference>
<comment type="similarity">
    <text evidence="1">Belongs to the SufE family.</text>
</comment>
<organism evidence="3 4">
    <name type="scientific">Cobetia crustatorum</name>
    <dbReference type="NCBI Taxonomy" id="553385"/>
    <lineage>
        <taxon>Bacteria</taxon>
        <taxon>Pseudomonadati</taxon>
        <taxon>Pseudomonadota</taxon>
        <taxon>Gammaproteobacteria</taxon>
        <taxon>Oceanospirillales</taxon>
        <taxon>Halomonadaceae</taxon>
        <taxon>Cobetia</taxon>
    </lineage>
</organism>
<evidence type="ECO:0000313" key="3">
    <source>
        <dbReference type="EMBL" id="TVU69669.1"/>
    </source>
</evidence>
<reference evidence="3 4" key="1">
    <citation type="submission" date="2019-07" db="EMBL/GenBank/DDBJ databases">
        <title>Diversity of Bacteria from Kongsfjorden, Arctic.</title>
        <authorList>
            <person name="Yu Y."/>
        </authorList>
    </citation>
    <scope>NUCLEOTIDE SEQUENCE [LARGE SCALE GENOMIC DNA]</scope>
    <source>
        <strain evidence="3 4">SM1923</strain>
    </source>
</reference>
<dbReference type="AlphaFoldDB" id="A0A558HKL3"/>
<comment type="caution">
    <text evidence="3">The sequence shown here is derived from an EMBL/GenBank/DDBJ whole genome shotgun (WGS) entry which is preliminary data.</text>
</comment>
<proteinExistence type="inferred from homology"/>
<dbReference type="PANTHER" id="PTHR43597:SF5">
    <property type="entry name" value="SUFE-LIKE PROTEIN 2, CHLOROPLASTIC"/>
    <property type="match status" value="1"/>
</dbReference>
<dbReference type="OrthoDB" id="9799320at2"/>
<name>A0A558HKL3_9GAMM</name>
<evidence type="ECO:0000313" key="4">
    <source>
        <dbReference type="Proteomes" id="UP000319941"/>
    </source>
</evidence>
<dbReference type="Gene3D" id="3.90.1010.10">
    <property type="match status" value="1"/>
</dbReference>
<dbReference type="PANTHER" id="PTHR43597">
    <property type="entry name" value="SULFUR ACCEPTOR PROTEIN CSDE"/>
    <property type="match status" value="1"/>
</dbReference>
<sequence>MSEAQQAQAELVEEFSFFDNWMDRYQYIIDMGKALPVYPEELKGPHTKIDGCQSNVWIHPEVKGEGSEQRLHFQATSDAAIVAGLIAVVMRIYNDRTPQEIVATQPTFLAELGLDKHLSPTRSNGLHAMLKRIYGVAELHAKA</sequence>
<gene>
    <name evidence="3" type="ORF">FQP86_11220</name>
</gene>
<keyword evidence="4" id="KW-1185">Reference proteome</keyword>
<dbReference type="RefSeq" id="WP_024950495.1">
    <property type="nucleotide sequence ID" value="NZ_CAWOWR010000127.1"/>
</dbReference>
<evidence type="ECO:0000256" key="1">
    <source>
        <dbReference type="ARBA" id="ARBA00010282"/>
    </source>
</evidence>
<accession>A0A558HKL3</accession>
<dbReference type="SUPFAM" id="SSF82649">
    <property type="entry name" value="SufE/NifU"/>
    <property type="match status" value="1"/>
</dbReference>